<evidence type="ECO:0000313" key="3">
    <source>
        <dbReference type="Proteomes" id="UP000287447"/>
    </source>
</evidence>
<keyword evidence="3" id="KW-1185">Reference proteome</keyword>
<feature type="coiled-coil region" evidence="1">
    <location>
        <begin position="24"/>
        <end position="51"/>
    </location>
</feature>
<dbReference type="AlphaFoldDB" id="A0A3S2Z5S1"/>
<reference evidence="3" key="1">
    <citation type="submission" date="2019-01" db="EMBL/GenBank/DDBJ databases">
        <title>Gri0909 isolated from a small marine red alga.</title>
        <authorList>
            <person name="Kim J."/>
            <person name="Jeong S.E."/>
            <person name="Jeon C.O."/>
        </authorList>
    </citation>
    <scope>NUCLEOTIDE SEQUENCE [LARGE SCALE GENOMIC DNA]</scope>
    <source>
        <strain evidence="3">Gri0909</strain>
    </source>
</reference>
<protein>
    <submittedName>
        <fullName evidence="2">DUF1192 domain-containing protein</fullName>
    </submittedName>
</protein>
<proteinExistence type="predicted"/>
<dbReference type="RefSeq" id="WP_127767760.1">
    <property type="nucleotide sequence ID" value="NZ_SADE01000004.1"/>
</dbReference>
<sequence>MNPDDLEPPKPKTLEQADLDMMSIEALEEYIAEREAEIERAKAKIAGKQSARGVAETFFKS</sequence>
<dbReference type="Pfam" id="PF06698">
    <property type="entry name" value="DUF1192"/>
    <property type="match status" value="1"/>
</dbReference>
<evidence type="ECO:0000313" key="2">
    <source>
        <dbReference type="EMBL" id="RVU33730.1"/>
    </source>
</evidence>
<dbReference type="EMBL" id="SADE01000004">
    <property type="protein sequence ID" value="RVU33730.1"/>
    <property type="molecule type" value="Genomic_DNA"/>
</dbReference>
<dbReference type="InterPro" id="IPR009579">
    <property type="entry name" value="DUF1192"/>
</dbReference>
<comment type="caution">
    <text evidence="2">The sequence shown here is derived from an EMBL/GenBank/DDBJ whole genome shotgun (WGS) entry which is preliminary data.</text>
</comment>
<accession>A0A3S2Z5S1</accession>
<organism evidence="2 3">
    <name type="scientific">Hwanghaeella grinnelliae</name>
    <dbReference type="NCBI Taxonomy" id="2500179"/>
    <lineage>
        <taxon>Bacteria</taxon>
        <taxon>Pseudomonadati</taxon>
        <taxon>Pseudomonadota</taxon>
        <taxon>Alphaproteobacteria</taxon>
        <taxon>Rhodospirillales</taxon>
        <taxon>Rhodospirillaceae</taxon>
        <taxon>Hwanghaeella</taxon>
    </lineage>
</organism>
<name>A0A3S2Z5S1_9PROT</name>
<keyword evidence="1" id="KW-0175">Coiled coil</keyword>
<dbReference type="Proteomes" id="UP000287447">
    <property type="component" value="Unassembled WGS sequence"/>
</dbReference>
<evidence type="ECO:0000256" key="1">
    <source>
        <dbReference type="SAM" id="Coils"/>
    </source>
</evidence>
<gene>
    <name evidence="2" type="ORF">EOI86_21530</name>
</gene>